<dbReference type="KEGG" id="mhev:MHEL_57290"/>
<dbReference type="AlphaFoldDB" id="A0A7I7TH44"/>
<evidence type="ECO:0000313" key="1">
    <source>
        <dbReference type="EMBL" id="BBY67486.1"/>
    </source>
</evidence>
<dbReference type="Proteomes" id="UP000467148">
    <property type="component" value="Chromosome"/>
</dbReference>
<accession>A0A7I7TH44</accession>
<dbReference type="EMBL" id="AP022596">
    <property type="protein sequence ID" value="BBY67486.1"/>
    <property type="molecule type" value="Genomic_DNA"/>
</dbReference>
<proteinExistence type="predicted"/>
<organism evidence="1 2">
    <name type="scientific">Mycolicibacterium helvum</name>
    <dbReference type="NCBI Taxonomy" id="1534349"/>
    <lineage>
        <taxon>Bacteria</taxon>
        <taxon>Bacillati</taxon>
        <taxon>Actinomycetota</taxon>
        <taxon>Actinomycetes</taxon>
        <taxon>Mycobacteriales</taxon>
        <taxon>Mycobacteriaceae</taxon>
        <taxon>Mycolicibacterium</taxon>
    </lineage>
</organism>
<name>A0A7I7TH44_9MYCO</name>
<dbReference type="RefSeq" id="WP_163751452.1">
    <property type="nucleotide sequence ID" value="NZ_AP022596.1"/>
</dbReference>
<evidence type="ECO:0000313" key="2">
    <source>
        <dbReference type="Proteomes" id="UP000467148"/>
    </source>
</evidence>
<keyword evidence="2" id="KW-1185">Reference proteome</keyword>
<gene>
    <name evidence="1" type="ORF">MHEL_57290</name>
</gene>
<sequence>MTIDTSPLHPVGYQPALGRDARLGSWAELAKGTFRSAAEHFAAGDTEAAAALVEVAVLEADELRDIYQRWPEATAAWLRDGGVPGADLEAAIVDLGALIGERAMTGIQAEWPQFTALVADAADACRAGSPQALDAIESARTVWLGIHDRAVDRVSGLVDIAVRLGGEENLGRLWDFLMADWYDIHARRYSQSHQPWSESAHQLMVAIVDGFHAHLSGTGRQGDIEIIDEPDRIGFRFAPCGSGGRSLDGRITDGNPRAGAPFSFAVTTQPHDWAWNTVGICSYCVHCCQLNEVMPIDRLGYPTRVIDAPQWNPDAPVSSCTWWVYRNPADIPDWVYERVGRDPSCRPRRCDGTQGAAHE</sequence>
<protein>
    <submittedName>
        <fullName evidence="1">Uncharacterized protein</fullName>
    </submittedName>
</protein>
<reference evidence="1 2" key="1">
    <citation type="journal article" date="2019" name="Emerg. Microbes Infect.">
        <title>Comprehensive subspecies identification of 175 nontuberculous mycobacteria species based on 7547 genomic profiles.</title>
        <authorList>
            <person name="Matsumoto Y."/>
            <person name="Kinjo T."/>
            <person name="Motooka D."/>
            <person name="Nabeya D."/>
            <person name="Jung N."/>
            <person name="Uechi K."/>
            <person name="Horii T."/>
            <person name="Iida T."/>
            <person name="Fujita J."/>
            <person name="Nakamura S."/>
        </authorList>
    </citation>
    <scope>NUCLEOTIDE SEQUENCE [LARGE SCALE GENOMIC DNA]</scope>
    <source>
        <strain evidence="1 2">JCM 30396</strain>
    </source>
</reference>